<reference evidence="2 3" key="1">
    <citation type="journal article" date="2016" name="Nat. Commun.">
        <title>Thousands of microbial genomes shed light on interconnected biogeochemical processes in an aquifer system.</title>
        <authorList>
            <person name="Anantharaman K."/>
            <person name="Brown C.T."/>
            <person name="Hug L.A."/>
            <person name="Sharon I."/>
            <person name="Castelle C.J."/>
            <person name="Probst A.J."/>
            <person name="Thomas B.C."/>
            <person name="Singh A."/>
            <person name="Wilkins M.J."/>
            <person name="Karaoz U."/>
            <person name="Brodie E.L."/>
            <person name="Williams K.H."/>
            <person name="Hubbard S.S."/>
            <person name="Banfield J.F."/>
        </authorList>
    </citation>
    <scope>NUCLEOTIDE SEQUENCE [LARGE SCALE GENOMIC DNA]</scope>
</reference>
<evidence type="ECO:0000256" key="1">
    <source>
        <dbReference type="SAM" id="SignalP"/>
    </source>
</evidence>
<feature type="chain" id="PRO_5009582839" evidence="1">
    <location>
        <begin position="26"/>
        <end position="279"/>
    </location>
</feature>
<sequence>MRKLKLTMSFLIFSLLLLSPPLTFAGDSVSASSGSASESFAGALAAIGSVSSRLDFNQNFEGTVIRRELIQAPGIALPGIMQNFGPFIDKGWNTMTVGLGKTEFSLDEARALVGDGSGIKSHSKKLKGYTPTTKIVVIAKLPAKADILGYLITRGNNADNDSLQSFGRALLDAMSWGATHMYVHMNGATVDNKGSSFGLGINNGLSLIGGGAGRIADAISTGAGFTTAKVDQRFFPFIQGVAIRDGVIPSSGPIPPDIKISPQSKVFKLEKEFTSSQGL</sequence>
<dbReference type="EMBL" id="MHMV01000045">
    <property type="protein sequence ID" value="OGZ33442.1"/>
    <property type="molecule type" value="Genomic_DNA"/>
</dbReference>
<feature type="signal peptide" evidence="1">
    <location>
        <begin position="1"/>
        <end position="25"/>
    </location>
</feature>
<protein>
    <submittedName>
        <fullName evidence="2">Uncharacterized protein</fullName>
    </submittedName>
</protein>
<accession>A0A1G2F6N6</accession>
<evidence type="ECO:0000313" key="2">
    <source>
        <dbReference type="EMBL" id="OGZ33442.1"/>
    </source>
</evidence>
<dbReference type="AlphaFoldDB" id="A0A1G2F6N6"/>
<proteinExistence type="predicted"/>
<gene>
    <name evidence="2" type="ORF">A2174_01270</name>
</gene>
<comment type="caution">
    <text evidence="2">The sequence shown here is derived from an EMBL/GenBank/DDBJ whole genome shotgun (WGS) entry which is preliminary data.</text>
</comment>
<organism evidence="2 3">
    <name type="scientific">Candidatus Portnoybacteria bacterium RBG_13_41_18</name>
    <dbReference type="NCBI Taxonomy" id="1801991"/>
    <lineage>
        <taxon>Bacteria</taxon>
        <taxon>Candidatus Portnoyibacteriota</taxon>
    </lineage>
</organism>
<dbReference type="Proteomes" id="UP000177725">
    <property type="component" value="Unassembled WGS sequence"/>
</dbReference>
<name>A0A1G2F6N6_9BACT</name>
<keyword evidence="1" id="KW-0732">Signal</keyword>
<evidence type="ECO:0000313" key="3">
    <source>
        <dbReference type="Proteomes" id="UP000177725"/>
    </source>
</evidence>